<name>A0A0B0P294_GOSAR</name>
<reference evidence="2" key="1">
    <citation type="submission" date="2014-09" db="EMBL/GenBank/DDBJ databases">
        <authorList>
            <person name="Mudge J."/>
            <person name="Ramaraj T."/>
            <person name="Lindquist I.E."/>
            <person name="Bharti A.K."/>
            <person name="Sundararajan A."/>
            <person name="Cameron C.T."/>
            <person name="Woodward J.E."/>
            <person name="May G.D."/>
            <person name="Brubaker C."/>
            <person name="Broadhvest J."/>
            <person name="Wilkins T.A."/>
        </authorList>
    </citation>
    <scope>NUCLEOTIDE SEQUENCE</scope>
    <source>
        <strain evidence="2">cv. AKA8401</strain>
    </source>
</reference>
<keyword evidence="2" id="KW-1185">Reference proteome</keyword>
<accession>A0A0B0P294</accession>
<dbReference type="Proteomes" id="UP000032142">
    <property type="component" value="Unassembled WGS sequence"/>
</dbReference>
<sequence>MFARSCSIR</sequence>
<evidence type="ECO:0000313" key="1">
    <source>
        <dbReference type="EMBL" id="KHG19180.1"/>
    </source>
</evidence>
<evidence type="ECO:0000313" key="2">
    <source>
        <dbReference type="Proteomes" id="UP000032142"/>
    </source>
</evidence>
<gene>
    <name evidence="1" type="ORF">F383_25298</name>
</gene>
<proteinExistence type="predicted"/>
<dbReference type="EMBL" id="KN412336">
    <property type="protein sequence ID" value="KHG19180.1"/>
    <property type="molecule type" value="Genomic_DNA"/>
</dbReference>
<protein>
    <submittedName>
        <fullName evidence="1">Uncharacterized protein</fullName>
    </submittedName>
</protein>
<organism evidence="1 2">
    <name type="scientific">Gossypium arboreum</name>
    <name type="common">Tree cotton</name>
    <name type="synonym">Gossypium nanking</name>
    <dbReference type="NCBI Taxonomy" id="29729"/>
    <lineage>
        <taxon>Eukaryota</taxon>
        <taxon>Viridiplantae</taxon>
        <taxon>Streptophyta</taxon>
        <taxon>Embryophyta</taxon>
        <taxon>Tracheophyta</taxon>
        <taxon>Spermatophyta</taxon>
        <taxon>Magnoliopsida</taxon>
        <taxon>eudicotyledons</taxon>
        <taxon>Gunneridae</taxon>
        <taxon>Pentapetalae</taxon>
        <taxon>rosids</taxon>
        <taxon>malvids</taxon>
        <taxon>Malvales</taxon>
        <taxon>Malvaceae</taxon>
        <taxon>Malvoideae</taxon>
        <taxon>Gossypium</taxon>
    </lineage>
</organism>